<dbReference type="InterPro" id="IPR043504">
    <property type="entry name" value="Peptidase_S1_PA_chymotrypsin"/>
</dbReference>
<dbReference type="Pfam" id="PF00089">
    <property type="entry name" value="Trypsin"/>
    <property type="match status" value="1"/>
</dbReference>
<evidence type="ECO:0000256" key="4">
    <source>
        <dbReference type="SAM" id="Phobius"/>
    </source>
</evidence>
<reference evidence="6" key="1">
    <citation type="submission" date="2025-08" db="UniProtKB">
        <authorList>
            <consortium name="Ensembl"/>
        </authorList>
    </citation>
    <scope>IDENTIFICATION</scope>
</reference>
<dbReference type="InterPro" id="IPR009003">
    <property type="entry name" value="Peptidase_S1_PA"/>
</dbReference>
<dbReference type="SMART" id="SM00020">
    <property type="entry name" value="Tryp_SPc"/>
    <property type="match status" value="1"/>
</dbReference>
<evidence type="ECO:0000313" key="7">
    <source>
        <dbReference type="Proteomes" id="UP000261420"/>
    </source>
</evidence>
<evidence type="ECO:0000256" key="1">
    <source>
        <dbReference type="ARBA" id="ARBA00022729"/>
    </source>
</evidence>
<keyword evidence="3" id="KW-1015">Disulfide bond</keyword>
<feature type="transmembrane region" description="Helical" evidence="4">
    <location>
        <begin position="21"/>
        <end position="38"/>
    </location>
</feature>
<protein>
    <recommendedName>
        <fullName evidence="5">Peptidase S1 domain-containing protein</fullName>
    </recommendedName>
</protein>
<keyword evidence="7" id="KW-1185">Reference proteome</keyword>
<accession>A0A3B4TI30</accession>
<dbReference type="PANTHER" id="PTHR24271">
    <property type="entry name" value="KALLIKREIN-RELATED"/>
    <property type="match status" value="1"/>
</dbReference>
<evidence type="ECO:0000256" key="2">
    <source>
        <dbReference type="ARBA" id="ARBA00023145"/>
    </source>
</evidence>
<dbReference type="OMA" id="NRIDWIS"/>
<dbReference type="InterPro" id="IPR001254">
    <property type="entry name" value="Trypsin_dom"/>
</dbReference>
<dbReference type="GO" id="GO:0006508">
    <property type="term" value="P:proteolysis"/>
    <property type="evidence" value="ECO:0007669"/>
    <property type="project" value="InterPro"/>
</dbReference>
<dbReference type="GO" id="GO:0004252">
    <property type="term" value="F:serine-type endopeptidase activity"/>
    <property type="evidence" value="ECO:0007669"/>
    <property type="project" value="InterPro"/>
</dbReference>
<dbReference type="AlphaFoldDB" id="A0A3B4TI30"/>
<dbReference type="Gene3D" id="2.40.10.10">
    <property type="entry name" value="Trypsin-like serine proteases"/>
    <property type="match status" value="2"/>
</dbReference>
<organism evidence="6 7">
    <name type="scientific">Seriola dumerili</name>
    <name type="common">Greater amberjack</name>
    <name type="synonym">Caranx dumerili</name>
    <dbReference type="NCBI Taxonomy" id="41447"/>
    <lineage>
        <taxon>Eukaryota</taxon>
        <taxon>Metazoa</taxon>
        <taxon>Chordata</taxon>
        <taxon>Craniata</taxon>
        <taxon>Vertebrata</taxon>
        <taxon>Euteleostomi</taxon>
        <taxon>Actinopterygii</taxon>
        <taxon>Neopterygii</taxon>
        <taxon>Teleostei</taxon>
        <taxon>Neoteleostei</taxon>
        <taxon>Acanthomorphata</taxon>
        <taxon>Carangaria</taxon>
        <taxon>Carangiformes</taxon>
        <taxon>Carangidae</taxon>
        <taxon>Seriola</taxon>
    </lineage>
</organism>
<dbReference type="PANTHER" id="PTHR24271:SF81">
    <property type="entry name" value="GRANZYME B"/>
    <property type="match status" value="1"/>
</dbReference>
<evidence type="ECO:0000256" key="3">
    <source>
        <dbReference type="ARBA" id="ARBA00023157"/>
    </source>
</evidence>
<keyword evidence="4" id="KW-0812">Transmembrane</keyword>
<evidence type="ECO:0000259" key="5">
    <source>
        <dbReference type="PROSITE" id="PS50240"/>
    </source>
</evidence>
<feature type="domain" description="Peptidase S1" evidence="5">
    <location>
        <begin position="37"/>
        <end position="166"/>
    </location>
</feature>
<proteinExistence type="predicted"/>
<reference evidence="6" key="2">
    <citation type="submission" date="2025-09" db="UniProtKB">
        <authorList>
            <consortium name="Ensembl"/>
        </authorList>
    </citation>
    <scope>IDENTIFICATION</scope>
</reference>
<keyword evidence="1" id="KW-0732">Signal</keyword>
<dbReference type="SUPFAM" id="SSF50494">
    <property type="entry name" value="Trypsin-like serine proteases"/>
    <property type="match status" value="1"/>
</dbReference>
<keyword evidence="4" id="KW-0472">Membrane</keyword>
<dbReference type="PROSITE" id="PS50240">
    <property type="entry name" value="TRYPSIN_DOM"/>
    <property type="match status" value="1"/>
</dbReference>
<dbReference type="STRING" id="41447.ENSSDUP00000005610"/>
<sequence>ILKYWMHIKGKCEHWRNGIDISASYLYFFFFFYLSLFLKLDSKAHFNKNVQPIALAGQVDGSLPKSCIVSGWGRSDSSNYMSPILMEVNVTLTDNELCAQNEWYCSEGENGPAEGDAGGPLVCEDGKAYGVVSFKYKPTADGPPLNGYTKISKYKNRIDWISEPMSYVCISSAREL</sequence>
<keyword evidence="2" id="KW-0865">Zymogen</keyword>
<name>A0A3B4TI30_SERDU</name>
<dbReference type="Proteomes" id="UP000261420">
    <property type="component" value="Unplaced"/>
</dbReference>
<keyword evidence="4" id="KW-1133">Transmembrane helix</keyword>
<evidence type="ECO:0000313" key="6">
    <source>
        <dbReference type="Ensembl" id="ENSSDUP00000005610.1"/>
    </source>
</evidence>
<dbReference type="GeneTree" id="ENSGT00940000178278"/>
<dbReference type="Ensembl" id="ENSSDUT00000005719.1">
    <property type="protein sequence ID" value="ENSSDUP00000005610.1"/>
    <property type="gene ID" value="ENSSDUG00000004141.1"/>
</dbReference>